<dbReference type="InterPro" id="IPR029020">
    <property type="entry name" value="Ammonium/urea_transptr"/>
</dbReference>
<evidence type="ECO:0000313" key="8">
    <source>
        <dbReference type="Proteomes" id="UP001177670"/>
    </source>
</evidence>
<dbReference type="EMBL" id="JAHYIQ010000002">
    <property type="protein sequence ID" value="KAK1134645.1"/>
    <property type="molecule type" value="Genomic_DNA"/>
</dbReference>
<dbReference type="Proteomes" id="UP001177670">
    <property type="component" value="Unassembled WGS sequence"/>
</dbReference>
<sequence length="121" mass="13532">MATRSSLWHAIVLLFIEGFLLCGFLATFDYAPEADAGNRQNSYSPYLNGKPSSLPVTYTLYQDVHVMIWIGFGFLMTFLRRYGQSAIGLTFLLAAILVQVAMICEGVVHLQKNNTSYLSLK</sequence>
<gene>
    <name evidence="7" type="ORF">K0M31_007425</name>
</gene>
<dbReference type="Pfam" id="PF00909">
    <property type="entry name" value="Ammonium_transp"/>
    <property type="match status" value="1"/>
</dbReference>
<keyword evidence="4 5" id="KW-0472">Membrane</keyword>
<evidence type="ECO:0000259" key="6">
    <source>
        <dbReference type="Pfam" id="PF00909"/>
    </source>
</evidence>
<name>A0AA40GC91_9HYME</name>
<dbReference type="AlphaFoldDB" id="A0AA40GC91"/>
<feature type="transmembrane region" description="Helical" evidence="5">
    <location>
        <begin position="60"/>
        <end position="79"/>
    </location>
</feature>
<feature type="transmembrane region" description="Helical" evidence="5">
    <location>
        <begin position="7"/>
        <end position="28"/>
    </location>
</feature>
<evidence type="ECO:0000313" key="7">
    <source>
        <dbReference type="EMBL" id="KAK1134645.1"/>
    </source>
</evidence>
<evidence type="ECO:0000256" key="2">
    <source>
        <dbReference type="ARBA" id="ARBA00022692"/>
    </source>
</evidence>
<feature type="domain" description="Ammonium transporter AmtB-like" evidence="6">
    <location>
        <begin position="54"/>
        <end position="108"/>
    </location>
</feature>
<dbReference type="Gene3D" id="1.10.3430.10">
    <property type="entry name" value="Ammonium transporter AmtB like domains"/>
    <property type="match status" value="1"/>
</dbReference>
<comment type="caution">
    <text evidence="7">The sequence shown here is derived from an EMBL/GenBank/DDBJ whole genome shotgun (WGS) entry which is preliminary data.</text>
</comment>
<keyword evidence="8" id="KW-1185">Reference proteome</keyword>
<dbReference type="InterPro" id="IPR002229">
    <property type="entry name" value="RhesusRHD"/>
</dbReference>
<protein>
    <recommendedName>
        <fullName evidence="6">Ammonium transporter AmtB-like domain-containing protein</fullName>
    </recommendedName>
</protein>
<proteinExistence type="predicted"/>
<evidence type="ECO:0000256" key="1">
    <source>
        <dbReference type="ARBA" id="ARBA00004141"/>
    </source>
</evidence>
<dbReference type="PRINTS" id="PR00342">
    <property type="entry name" value="RHESUSRHD"/>
</dbReference>
<keyword evidence="2 5" id="KW-0812">Transmembrane</keyword>
<evidence type="ECO:0000256" key="5">
    <source>
        <dbReference type="SAM" id="Phobius"/>
    </source>
</evidence>
<keyword evidence="3 5" id="KW-1133">Transmembrane helix</keyword>
<evidence type="ECO:0000256" key="4">
    <source>
        <dbReference type="ARBA" id="ARBA00023136"/>
    </source>
</evidence>
<feature type="transmembrane region" description="Helical" evidence="5">
    <location>
        <begin position="86"/>
        <end position="110"/>
    </location>
</feature>
<reference evidence="7" key="1">
    <citation type="submission" date="2021-10" db="EMBL/GenBank/DDBJ databases">
        <title>Melipona bicolor Genome sequencing and assembly.</title>
        <authorList>
            <person name="Araujo N.S."/>
            <person name="Arias M.C."/>
        </authorList>
    </citation>
    <scope>NUCLEOTIDE SEQUENCE</scope>
    <source>
        <strain evidence="7">USP_2M_L1-L4_2017</strain>
        <tissue evidence="7">Whole body</tissue>
    </source>
</reference>
<evidence type="ECO:0000256" key="3">
    <source>
        <dbReference type="ARBA" id="ARBA00022989"/>
    </source>
</evidence>
<dbReference type="GO" id="GO:0008519">
    <property type="term" value="F:ammonium channel activity"/>
    <property type="evidence" value="ECO:0007669"/>
    <property type="project" value="InterPro"/>
</dbReference>
<feature type="non-terminal residue" evidence="7">
    <location>
        <position position="1"/>
    </location>
</feature>
<dbReference type="InterPro" id="IPR024041">
    <property type="entry name" value="NH4_transpt_AmtB-like_dom"/>
</dbReference>
<accession>A0AA40GC91</accession>
<organism evidence="7 8">
    <name type="scientific">Melipona bicolor</name>
    <dbReference type="NCBI Taxonomy" id="60889"/>
    <lineage>
        <taxon>Eukaryota</taxon>
        <taxon>Metazoa</taxon>
        <taxon>Ecdysozoa</taxon>
        <taxon>Arthropoda</taxon>
        <taxon>Hexapoda</taxon>
        <taxon>Insecta</taxon>
        <taxon>Pterygota</taxon>
        <taxon>Neoptera</taxon>
        <taxon>Endopterygota</taxon>
        <taxon>Hymenoptera</taxon>
        <taxon>Apocrita</taxon>
        <taxon>Aculeata</taxon>
        <taxon>Apoidea</taxon>
        <taxon>Anthophila</taxon>
        <taxon>Apidae</taxon>
        <taxon>Melipona</taxon>
    </lineage>
</organism>
<comment type="subcellular location">
    <subcellularLocation>
        <location evidence="1">Membrane</location>
        <topology evidence="1">Multi-pass membrane protein</topology>
    </subcellularLocation>
</comment>
<dbReference type="GO" id="GO:0005886">
    <property type="term" value="C:plasma membrane"/>
    <property type="evidence" value="ECO:0007669"/>
    <property type="project" value="InterPro"/>
</dbReference>